<evidence type="ECO:0000256" key="4">
    <source>
        <dbReference type="SAM" id="Phobius"/>
    </source>
</evidence>
<dbReference type="PANTHER" id="PTHR23534:SF1">
    <property type="entry name" value="MAJOR FACILITATOR SUPERFAMILY PROTEIN"/>
    <property type="match status" value="1"/>
</dbReference>
<feature type="transmembrane region" description="Helical" evidence="4">
    <location>
        <begin position="306"/>
        <end position="330"/>
    </location>
</feature>
<keyword evidence="7" id="KW-1185">Reference proteome</keyword>
<feature type="transmembrane region" description="Helical" evidence="4">
    <location>
        <begin position="206"/>
        <end position="230"/>
    </location>
</feature>
<evidence type="ECO:0000313" key="7">
    <source>
        <dbReference type="Proteomes" id="UP000019205"/>
    </source>
</evidence>
<sequence>MAFSSLPGVVWLYTLIQSLAVSVGSMMVIVGGVLGATLAPEPSYATLPVAVMISGTAVSVLPITRLMRRFGRRPIFLAVTIVAVLASLLAAQAASDGSFLLFCSAALGFGCALAGIQQLRFAAMEAVATHLVPKAASTVLLGGLAAAIIGPQLATSGRDLVGAEFVGTFLLMAGISGVCTLLFLFTPSSRAQATEVSGDIRSLREMLSNPTLIMAIVAAVGGYGLMSFIMTATPVHMHVYEGHGLDQTKLVIQSHILAMFLPSFFSGWLISRWGTARVIVLGLLAYVLTVLLALAGSAILNYWTALVLLGVGWNFLFLAGTTLLPMTYAPAERFKVQGLNEMLVFGFQAIAALSAGAVLHWLGWQNLLLACIPLILLLLLTLLWWQKSQNAADLGVEAKTGL</sequence>
<evidence type="ECO:0000256" key="3">
    <source>
        <dbReference type="ARBA" id="ARBA00023136"/>
    </source>
</evidence>
<feature type="transmembrane region" description="Helical" evidence="4">
    <location>
        <begin position="250"/>
        <end position="271"/>
    </location>
</feature>
<evidence type="ECO:0000259" key="5">
    <source>
        <dbReference type="PROSITE" id="PS50850"/>
    </source>
</evidence>
<evidence type="ECO:0000256" key="2">
    <source>
        <dbReference type="ARBA" id="ARBA00022989"/>
    </source>
</evidence>
<feature type="transmembrane region" description="Helical" evidence="4">
    <location>
        <begin position="165"/>
        <end position="185"/>
    </location>
</feature>
<dbReference type="GO" id="GO:0022857">
    <property type="term" value="F:transmembrane transporter activity"/>
    <property type="evidence" value="ECO:0007669"/>
    <property type="project" value="InterPro"/>
</dbReference>
<reference evidence="6 7" key="1">
    <citation type="journal article" date="2007" name="Proc. Natl. Acad. Sci. U.S.A.">
        <title>Characterization of a marine gammaproteobacterium capable of aerobic anoxygenic photosynthesis.</title>
        <authorList>
            <person name="Fuchs B.M."/>
            <person name="Spring S."/>
            <person name="Teeling H."/>
            <person name="Quast C."/>
            <person name="Wulf J."/>
            <person name="Schattenhofer M."/>
            <person name="Yan S."/>
            <person name="Ferriera S."/>
            <person name="Johnson J."/>
            <person name="Glockner F.O."/>
            <person name="Amann R."/>
        </authorList>
    </citation>
    <scope>NUCLEOTIDE SEQUENCE [LARGE SCALE GENOMIC DNA]</scope>
    <source>
        <strain evidence="6">KT71</strain>
    </source>
</reference>
<dbReference type="OrthoDB" id="8558006at2"/>
<dbReference type="HOGENOM" id="CLU_047644_2_0_6"/>
<reference evidence="6 7" key="2">
    <citation type="journal article" date="2009" name="PLoS ONE">
        <title>The photosynthetic apparatus and its regulation in the aerobic gammaproteobacterium Congregibacter litoralis gen. nov., sp. nov.</title>
        <authorList>
            <person name="Spring S."/>
            <person name="Lunsdorf H."/>
            <person name="Fuchs B.M."/>
            <person name="Tindall B.J."/>
        </authorList>
    </citation>
    <scope>NUCLEOTIDE SEQUENCE [LARGE SCALE GENOMIC DNA]</scope>
    <source>
        <strain evidence="6">KT71</strain>
    </source>
</reference>
<keyword evidence="2 4" id="KW-1133">Transmembrane helix</keyword>
<dbReference type="PANTHER" id="PTHR23534">
    <property type="entry name" value="MFS PERMEASE"/>
    <property type="match status" value="1"/>
</dbReference>
<dbReference type="eggNOG" id="COG0738">
    <property type="taxonomic scope" value="Bacteria"/>
</dbReference>
<dbReference type="RefSeq" id="WP_008293651.1">
    <property type="nucleotide sequence ID" value="NZ_CM002299.1"/>
</dbReference>
<dbReference type="InterPro" id="IPR011701">
    <property type="entry name" value="MFS"/>
</dbReference>
<name>A4ABS1_9GAMM</name>
<proteinExistence type="predicted"/>
<keyword evidence="3 4" id="KW-0472">Membrane</keyword>
<feature type="transmembrane region" description="Helical" evidence="4">
    <location>
        <begin position="342"/>
        <end position="361"/>
    </location>
</feature>
<feature type="transmembrane region" description="Helical" evidence="4">
    <location>
        <begin position="278"/>
        <end position="300"/>
    </location>
</feature>
<feature type="transmembrane region" description="Helical" evidence="4">
    <location>
        <begin position="75"/>
        <end position="93"/>
    </location>
</feature>
<gene>
    <name evidence="6" type="ORF">KT71_06152</name>
</gene>
<dbReference type="EMBL" id="AAOA02000004">
    <property type="protein sequence ID" value="EAQ96584.1"/>
    <property type="molecule type" value="Genomic_DNA"/>
</dbReference>
<dbReference type="Proteomes" id="UP000019205">
    <property type="component" value="Chromosome"/>
</dbReference>
<protein>
    <submittedName>
        <fullName evidence="6">Arabinose efflux permease</fullName>
    </submittedName>
</protein>
<feature type="transmembrane region" description="Helical" evidence="4">
    <location>
        <begin position="99"/>
        <end position="119"/>
    </location>
</feature>
<feature type="transmembrane region" description="Helical" evidence="4">
    <location>
        <begin position="44"/>
        <end position="63"/>
    </location>
</feature>
<evidence type="ECO:0000256" key="1">
    <source>
        <dbReference type="ARBA" id="ARBA00022692"/>
    </source>
</evidence>
<feature type="transmembrane region" description="Helical" evidence="4">
    <location>
        <begin position="131"/>
        <end position="153"/>
    </location>
</feature>
<accession>A4ABS1</accession>
<evidence type="ECO:0000313" key="6">
    <source>
        <dbReference type="EMBL" id="EAQ96584.1"/>
    </source>
</evidence>
<dbReference type="InterPro" id="IPR036259">
    <property type="entry name" value="MFS_trans_sf"/>
</dbReference>
<dbReference type="PROSITE" id="PS50850">
    <property type="entry name" value="MFS"/>
    <property type="match status" value="1"/>
</dbReference>
<comment type="caution">
    <text evidence="6">The sequence shown here is derived from an EMBL/GenBank/DDBJ whole genome shotgun (WGS) entry which is preliminary data.</text>
</comment>
<feature type="transmembrane region" description="Helical" evidence="4">
    <location>
        <begin position="12"/>
        <end position="38"/>
    </location>
</feature>
<organism evidence="6 7">
    <name type="scientific">Congregibacter litoralis KT71</name>
    <dbReference type="NCBI Taxonomy" id="314285"/>
    <lineage>
        <taxon>Bacteria</taxon>
        <taxon>Pseudomonadati</taxon>
        <taxon>Pseudomonadota</taxon>
        <taxon>Gammaproteobacteria</taxon>
        <taxon>Cellvibrionales</taxon>
        <taxon>Halieaceae</taxon>
        <taxon>Congregibacter</taxon>
    </lineage>
</organism>
<feature type="domain" description="Major facilitator superfamily (MFS) profile" evidence="5">
    <location>
        <begin position="210"/>
        <end position="402"/>
    </location>
</feature>
<dbReference type="Pfam" id="PF07690">
    <property type="entry name" value="MFS_1"/>
    <property type="match status" value="2"/>
</dbReference>
<dbReference type="AlphaFoldDB" id="A4ABS1"/>
<keyword evidence="1 4" id="KW-0812">Transmembrane</keyword>
<dbReference type="SUPFAM" id="SSF103473">
    <property type="entry name" value="MFS general substrate transporter"/>
    <property type="match status" value="1"/>
</dbReference>
<dbReference type="Gene3D" id="1.20.1250.20">
    <property type="entry name" value="MFS general substrate transporter like domains"/>
    <property type="match status" value="1"/>
</dbReference>
<dbReference type="STRING" id="314285.KT71_06152"/>
<feature type="transmembrane region" description="Helical" evidence="4">
    <location>
        <begin position="367"/>
        <end position="385"/>
    </location>
</feature>
<dbReference type="InterPro" id="IPR020846">
    <property type="entry name" value="MFS_dom"/>
</dbReference>